<dbReference type="OrthoDB" id="2135488at2759"/>
<dbReference type="Proteomes" id="UP000001745">
    <property type="component" value="Unassembled WGS sequence"/>
</dbReference>
<dbReference type="PhylomeDB" id="B8MH81"/>
<dbReference type="eggNOG" id="ENOG502S0B3">
    <property type="taxonomic scope" value="Eukaryota"/>
</dbReference>
<evidence type="ECO:0000313" key="2">
    <source>
        <dbReference type="Proteomes" id="UP000001745"/>
    </source>
</evidence>
<dbReference type="EMBL" id="EQ962656">
    <property type="protein sequence ID" value="EED16895.1"/>
    <property type="molecule type" value="Genomic_DNA"/>
</dbReference>
<sequence length="241" mass="27306">MDVSLPSGSWDTHIHCFDLQWYPFRSTRAYTHGPAPLGELVENSLTNQVVLVQASIEDGHDGLVAHFSRIRKEYAHILARGTICMDESWTNLDNSHVDVLHQLGVRSWRIHEQFLLVAQSYAAKTHGWSISAQLPLQAWTALKQFLLHDKEINCHDNCRPQCLRRAGGYLQFRIQIFSRAAIVWPPDDFHNMQSVIQSFADTASCSLLWGSGWPHVNPANKSVHLPIDAPKIDIRGELKAL</sequence>
<dbReference type="InParanoid" id="B8MH81"/>
<dbReference type="InterPro" id="IPR032466">
    <property type="entry name" value="Metal_Hydrolase"/>
</dbReference>
<dbReference type="PANTHER" id="PTHR35563">
    <property type="entry name" value="BARREL METAL-DEPENDENT HYDROLASE, PUTATIVE (AFU_ORTHOLOGUE AFUA_1G16240)-RELATED"/>
    <property type="match status" value="1"/>
</dbReference>
<dbReference type="SUPFAM" id="SSF51556">
    <property type="entry name" value="Metallo-dependent hydrolases"/>
    <property type="match status" value="1"/>
</dbReference>
<gene>
    <name evidence="1" type="ORF">TSTA_019570</name>
</gene>
<dbReference type="RefSeq" id="XP_002484129.1">
    <property type="nucleotide sequence ID" value="XM_002484084.1"/>
</dbReference>
<dbReference type="HOGENOM" id="CLU_064039_1_0_1"/>
<reference evidence="2" key="1">
    <citation type="journal article" date="2015" name="Genome Announc.">
        <title>Genome sequence of the AIDS-associated pathogen Penicillium marneffei (ATCC18224) and its near taxonomic relative Talaromyces stipitatus (ATCC10500).</title>
        <authorList>
            <person name="Nierman W.C."/>
            <person name="Fedorova-Abrams N.D."/>
            <person name="Andrianopoulos A."/>
        </authorList>
    </citation>
    <scope>NUCLEOTIDE SEQUENCE [LARGE SCALE GENOMIC DNA]</scope>
    <source>
        <strain evidence="2">ATCC 10500 / CBS 375.48 / QM 6759 / NRRL 1006</strain>
    </source>
</reference>
<evidence type="ECO:0008006" key="3">
    <source>
        <dbReference type="Google" id="ProtNLM"/>
    </source>
</evidence>
<dbReference type="PANTHER" id="PTHR35563:SF2">
    <property type="entry name" value="BARREL METAL-DEPENDENT HYDROLASE, PUTATIVE (AFU_ORTHOLOGUE AFUA_1G16240)-RELATED"/>
    <property type="match status" value="1"/>
</dbReference>
<accession>B8MH81</accession>
<keyword evidence="2" id="KW-1185">Reference proteome</keyword>
<dbReference type="AlphaFoldDB" id="B8MH81"/>
<dbReference type="GeneID" id="8104652"/>
<proteinExistence type="predicted"/>
<dbReference type="InterPro" id="IPR052358">
    <property type="entry name" value="Aro_Compnd_Degr_Hydrolases"/>
</dbReference>
<name>B8MH81_TALSN</name>
<dbReference type="VEuPathDB" id="FungiDB:TSTA_019570"/>
<organism evidence="1 2">
    <name type="scientific">Talaromyces stipitatus (strain ATCC 10500 / CBS 375.48 / QM 6759 / NRRL 1006)</name>
    <name type="common">Penicillium stipitatum</name>
    <dbReference type="NCBI Taxonomy" id="441959"/>
    <lineage>
        <taxon>Eukaryota</taxon>
        <taxon>Fungi</taxon>
        <taxon>Dikarya</taxon>
        <taxon>Ascomycota</taxon>
        <taxon>Pezizomycotina</taxon>
        <taxon>Eurotiomycetes</taxon>
        <taxon>Eurotiomycetidae</taxon>
        <taxon>Eurotiales</taxon>
        <taxon>Trichocomaceae</taxon>
        <taxon>Talaromyces</taxon>
        <taxon>Talaromyces sect. Talaromyces</taxon>
    </lineage>
</organism>
<dbReference type="OMA" id="HTHCFDP"/>
<protein>
    <recommendedName>
        <fullName evidence="3">Amidohydrolase-related domain-containing protein</fullName>
    </recommendedName>
</protein>
<evidence type="ECO:0000313" key="1">
    <source>
        <dbReference type="EMBL" id="EED16895.1"/>
    </source>
</evidence>
<dbReference type="Gene3D" id="3.20.20.140">
    <property type="entry name" value="Metal-dependent hydrolases"/>
    <property type="match status" value="1"/>
</dbReference>